<dbReference type="InterPro" id="IPR007118">
    <property type="entry name" value="Expan_Lol_pI"/>
</dbReference>
<dbReference type="GO" id="GO:0005576">
    <property type="term" value="C:extracellular region"/>
    <property type="evidence" value="ECO:0007669"/>
    <property type="project" value="UniProtKB-SubCell"/>
</dbReference>
<evidence type="ECO:0000256" key="4">
    <source>
        <dbReference type="SAM" id="SignalP"/>
    </source>
</evidence>
<gene>
    <name evidence="7" type="ORF">STAS_05916</name>
</gene>
<evidence type="ECO:0000259" key="5">
    <source>
        <dbReference type="PROSITE" id="PS50842"/>
    </source>
</evidence>
<feature type="signal peptide" evidence="4">
    <location>
        <begin position="1"/>
        <end position="26"/>
    </location>
</feature>
<organism evidence="7 8">
    <name type="scientific">Striga asiatica</name>
    <name type="common">Asiatic witchweed</name>
    <name type="synonym">Buchnera asiatica</name>
    <dbReference type="NCBI Taxonomy" id="4170"/>
    <lineage>
        <taxon>Eukaryota</taxon>
        <taxon>Viridiplantae</taxon>
        <taxon>Streptophyta</taxon>
        <taxon>Embryophyta</taxon>
        <taxon>Tracheophyta</taxon>
        <taxon>Spermatophyta</taxon>
        <taxon>Magnoliopsida</taxon>
        <taxon>eudicotyledons</taxon>
        <taxon>Gunneridae</taxon>
        <taxon>Pentapetalae</taxon>
        <taxon>asterids</taxon>
        <taxon>lamiids</taxon>
        <taxon>Lamiales</taxon>
        <taxon>Orobanchaceae</taxon>
        <taxon>Buchnereae</taxon>
        <taxon>Striga</taxon>
    </lineage>
</organism>
<evidence type="ECO:0000259" key="6">
    <source>
        <dbReference type="PROSITE" id="PS50843"/>
    </source>
</evidence>
<dbReference type="PANTHER" id="PTHR31692">
    <property type="entry name" value="EXPANSIN-B3"/>
    <property type="match status" value="1"/>
</dbReference>
<dbReference type="Pfam" id="PF01357">
    <property type="entry name" value="Expansin_C"/>
    <property type="match status" value="1"/>
</dbReference>
<dbReference type="PROSITE" id="PS50842">
    <property type="entry name" value="EXPANSIN_EG45"/>
    <property type="match status" value="1"/>
</dbReference>
<dbReference type="InterPro" id="IPR036749">
    <property type="entry name" value="Expansin_CBD_sf"/>
</dbReference>
<feature type="domain" description="Expansin-like EG45" evidence="5">
    <location>
        <begin position="56"/>
        <end position="165"/>
    </location>
</feature>
<dbReference type="GO" id="GO:0009653">
    <property type="term" value="P:anatomical structure morphogenesis"/>
    <property type="evidence" value="ECO:0007669"/>
    <property type="project" value="UniProtKB-ARBA"/>
</dbReference>
<dbReference type="OrthoDB" id="406505at2759"/>
<dbReference type="InterPro" id="IPR007117">
    <property type="entry name" value="Expansin_CBD"/>
</dbReference>
<dbReference type="SUPFAM" id="SSF50685">
    <property type="entry name" value="Barwin-like endoglucanases"/>
    <property type="match status" value="1"/>
</dbReference>
<comment type="caution">
    <text evidence="7">The sequence shown here is derived from an EMBL/GenBank/DDBJ whole genome shotgun (WGS) entry which is preliminary data.</text>
</comment>
<keyword evidence="4" id="KW-0732">Signal</keyword>
<evidence type="ECO:0000256" key="1">
    <source>
        <dbReference type="ARBA" id="ARBA00004613"/>
    </source>
</evidence>
<comment type="similarity">
    <text evidence="3">Belongs to the expansin family.</text>
</comment>
<dbReference type="SUPFAM" id="SSF49590">
    <property type="entry name" value="PHL pollen allergen"/>
    <property type="match status" value="1"/>
</dbReference>
<dbReference type="PANTHER" id="PTHR31692:SF56">
    <property type="entry name" value="EXPANSIN-B2-RELATED"/>
    <property type="match status" value="1"/>
</dbReference>
<dbReference type="AlphaFoldDB" id="A0A5A7PCP2"/>
<evidence type="ECO:0000256" key="2">
    <source>
        <dbReference type="ARBA" id="ARBA00022525"/>
    </source>
</evidence>
<accession>A0A5A7PCP2</accession>
<name>A0A5A7PCP2_STRAF</name>
<evidence type="ECO:0000313" key="7">
    <source>
        <dbReference type="EMBL" id="GER30017.1"/>
    </source>
</evidence>
<feature type="domain" description="Expansin-like CBD" evidence="6">
    <location>
        <begin position="177"/>
        <end position="259"/>
    </location>
</feature>
<dbReference type="SMART" id="SM00837">
    <property type="entry name" value="DPBB_1"/>
    <property type="match status" value="1"/>
</dbReference>
<proteinExistence type="inferred from homology"/>
<dbReference type="PRINTS" id="PR00829">
    <property type="entry name" value="LOLP1ALLERGN"/>
</dbReference>
<feature type="chain" id="PRO_5022862077" evidence="4">
    <location>
        <begin position="27"/>
        <end position="259"/>
    </location>
</feature>
<dbReference type="InterPro" id="IPR009009">
    <property type="entry name" value="RlpA-like_DPBB"/>
</dbReference>
<evidence type="ECO:0000313" key="8">
    <source>
        <dbReference type="Proteomes" id="UP000325081"/>
    </source>
</evidence>
<keyword evidence="8" id="KW-1185">Reference proteome</keyword>
<protein>
    <submittedName>
        <fullName evidence="7">Expansin B4</fullName>
    </submittedName>
</protein>
<dbReference type="Pfam" id="PF03330">
    <property type="entry name" value="DPBB_1"/>
    <property type="match status" value="1"/>
</dbReference>
<keyword evidence="2" id="KW-0964">Secreted</keyword>
<dbReference type="Gene3D" id="2.40.40.10">
    <property type="entry name" value="RlpA-like domain"/>
    <property type="match status" value="1"/>
</dbReference>
<dbReference type="InterPro" id="IPR036908">
    <property type="entry name" value="RlpA-like_sf"/>
</dbReference>
<sequence length="259" mass="27462">MFTSHLSDFLTLIAILFLITNQCCFCLNSKSLNSSKLGFSQAIATWYGPPGGSGSGGACGFADDVAGPPYNGLISAGNQVLFKHGSGCGNCYQVKCTQNPACSGNAITITITDECPGDCNNDPVHFDLSGKAFGSLAKPGQEDALRKAGRINIDYQSVRCHYSAPITFKIDDGSNPYYLAFAIEFVDGDGDIGAVAISSRNSNGWLTMQQSWGATWKVGLPTGIKGPYSVKVTTIESKTIFTVNNVIPADWSPGKKYHG</sequence>
<dbReference type="InterPro" id="IPR005795">
    <property type="entry name" value="LolPI"/>
</dbReference>
<dbReference type="Proteomes" id="UP000325081">
    <property type="component" value="Unassembled WGS sequence"/>
</dbReference>
<evidence type="ECO:0000256" key="3">
    <source>
        <dbReference type="RuleBase" id="RU003460"/>
    </source>
</evidence>
<dbReference type="PROSITE" id="PS50843">
    <property type="entry name" value="EXPANSIN_CBD"/>
    <property type="match status" value="1"/>
</dbReference>
<comment type="subcellular location">
    <subcellularLocation>
        <location evidence="1">Secreted</location>
    </subcellularLocation>
</comment>
<dbReference type="PRINTS" id="PR01225">
    <property type="entry name" value="EXPANSNFAMLY"/>
</dbReference>
<reference evidence="8" key="1">
    <citation type="journal article" date="2019" name="Curr. Biol.">
        <title>Genome Sequence of Striga asiatica Provides Insight into the Evolution of Plant Parasitism.</title>
        <authorList>
            <person name="Yoshida S."/>
            <person name="Kim S."/>
            <person name="Wafula E.K."/>
            <person name="Tanskanen J."/>
            <person name="Kim Y.M."/>
            <person name="Honaas L."/>
            <person name="Yang Z."/>
            <person name="Spallek T."/>
            <person name="Conn C.E."/>
            <person name="Ichihashi Y."/>
            <person name="Cheong K."/>
            <person name="Cui S."/>
            <person name="Der J.P."/>
            <person name="Gundlach H."/>
            <person name="Jiao Y."/>
            <person name="Hori C."/>
            <person name="Ishida J.K."/>
            <person name="Kasahara H."/>
            <person name="Kiba T."/>
            <person name="Kim M.S."/>
            <person name="Koo N."/>
            <person name="Laohavisit A."/>
            <person name="Lee Y.H."/>
            <person name="Lumba S."/>
            <person name="McCourt P."/>
            <person name="Mortimer J.C."/>
            <person name="Mutuku J.M."/>
            <person name="Nomura T."/>
            <person name="Sasaki-Sekimoto Y."/>
            <person name="Seto Y."/>
            <person name="Wang Y."/>
            <person name="Wakatake T."/>
            <person name="Sakakibara H."/>
            <person name="Demura T."/>
            <person name="Yamaguchi S."/>
            <person name="Yoneyama K."/>
            <person name="Manabe R.I."/>
            <person name="Nelson D.C."/>
            <person name="Schulman A.H."/>
            <person name="Timko M.P."/>
            <person name="dePamphilis C.W."/>
            <person name="Choi D."/>
            <person name="Shirasu K."/>
        </authorList>
    </citation>
    <scope>NUCLEOTIDE SEQUENCE [LARGE SCALE GENOMIC DNA]</scope>
    <source>
        <strain evidence="8">cv. UVA1</strain>
    </source>
</reference>
<dbReference type="EMBL" id="BKCP01004294">
    <property type="protein sequence ID" value="GER30017.1"/>
    <property type="molecule type" value="Genomic_DNA"/>
</dbReference>
<dbReference type="InterPro" id="IPR007112">
    <property type="entry name" value="Expansin/allergen_DPBB_dom"/>
</dbReference>
<dbReference type="Gene3D" id="2.60.40.760">
    <property type="entry name" value="Expansin, cellulose-binding-like domain"/>
    <property type="match status" value="1"/>
</dbReference>